<dbReference type="Proteomes" id="UP000655366">
    <property type="component" value="Unassembled WGS sequence"/>
</dbReference>
<dbReference type="AlphaFoldDB" id="A0A931CV09"/>
<dbReference type="Pfam" id="PF00702">
    <property type="entry name" value="Hydrolase"/>
    <property type="match status" value="1"/>
</dbReference>
<name>A0A931CV09_9MICC</name>
<keyword evidence="1" id="KW-0378">Hydrolase</keyword>
<dbReference type="InterPro" id="IPR036412">
    <property type="entry name" value="HAD-like_sf"/>
</dbReference>
<dbReference type="EMBL" id="JADNYM010000031">
    <property type="protein sequence ID" value="MBG0741459.1"/>
    <property type="molecule type" value="Genomic_DNA"/>
</dbReference>
<comment type="caution">
    <text evidence="1">The sequence shown here is derived from an EMBL/GenBank/DDBJ whole genome shotgun (WGS) entry which is preliminary data.</text>
</comment>
<dbReference type="SUPFAM" id="SSF56784">
    <property type="entry name" value="HAD-like"/>
    <property type="match status" value="1"/>
</dbReference>
<dbReference type="RefSeq" id="WP_196398396.1">
    <property type="nucleotide sequence ID" value="NZ_JADNYM010000031.1"/>
</dbReference>
<dbReference type="GO" id="GO:0016787">
    <property type="term" value="F:hydrolase activity"/>
    <property type="evidence" value="ECO:0007669"/>
    <property type="project" value="UniProtKB-KW"/>
</dbReference>
<proteinExistence type="predicted"/>
<sequence>MTEISSLERAAASELPLLLLDFDGTVCLGDGPVVAYAEAAAERMPAAARGGLIDGLERFLANHPGSPAHKDGYAAVATLTADYLDTEELNSAYTQSRERIAAGGIEISAAPGLHDFLAGLAGRAFRVLLTNAPRTGISESLAELGLTDVLDGIIAQAAKPAGFHRLLPQLLKNRAAEEVLSVGDVWVNDIDLPGRFGCATAFIDRFNHRTGPANLHAASFDQLYPGIGEWAQNPRTFQQNHPATPVTATMNVEATL</sequence>
<dbReference type="Gene3D" id="3.40.50.1000">
    <property type="entry name" value="HAD superfamily/HAD-like"/>
    <property type="match status" value="1"/>
</dbReference>
<keyword evidence="2" id="KW-1185">Reference proteome</keyword>
<evidence type="ECO:0000313" key="1">
    <source>
        <dbReference type="EMBL" id="MBG0741459.1"/>
    </source>
</evidence>
<evidence type="ECO:0000313" key="2">
    <source>
        <dbReference type="Proteomes" id="UP000655366"/>
    </source>
</evidence>
<organism evidence="1 2">
    <name type="scientific">Arthrobacter terrae</name>
    <dbReference type="NCBI Taxonomy" id="2935737"/>
    <lineage>
        <taxon>Bacteria</taxon>
        <taxon>Bacillati</taxon>
        <taxon>Actinomycetota</taxon>
        <taxon>Actinomycetes</taxon>
        <taxon>Micrococcales</taxon>
        <taxon>Micrococcaceae</taxon>
        <taxon>Arthrobacter</taxon>
    </lineage>
</organism>
<protein>
    <submittedName>
        <fullName evidence="1">HAD family hydrolase</fullName>
    </submittedName>
</protein>
<dbReference type="InterPro" id="IPR023214">
    <property type="entry name" value="HAD_sf"/>
</dbReference>
<reference evidence="1 2" key="1">
    <citation type="submission" date="2020-11" db="EMBL/GenBank/DDBJ databases">
        <title>Arthrobacter antarcticus sp. nov., isolated from Antarctic Soil.</title>
        <authorList>
            <person name="Li J."/>
        </authorList>
    </citation>
    <scope>NUCLEOTIDE SEQUENCE [LARGE SCALE GENOMIC DNA]</scope>
    <source>
        <strain evidence="1 2">Z1-20</strain>
    </source>
</reference>
<accession>A0A931CV09</accession>
<gene>
    <name evidence="1" type="ORF">IV500_19015</name>
</gene>